<feature type="domain" description="Glycosyltransferase 2-like" evidence="1">
    <location>
        <begin position="15"/>
        <end position="137"/>
    </location>
</feature>
<reference evidence="2 3" key="1">
    <citation type="submission" date="2018-08" db="EMBL/GenBank/DDBJ databases">
        <title>Salinimonas sediminis sp. nov., a piezophilic bacterium isolated from a deep-sea sediment sample from the New Britain Trench.</title>
        <authorList>
            <person name="Cao J."/>
        </authorList>
    </citation>
    <scope>NUCLEOTIDE SEQUENCE [LARGE SCALE GENOMIC DNA]</scope>
    <source>
        <strain evidence="2 3">N102</strain>
    </source>
</reference>
<protein>
    <submittedName>
        <fullName evidence="2">Glycosyltransferase family 2 protein</fullName>
    </submittedName>
</protein>
<name>A0A346NP69_9ALTE</name>
<accession>A0A346NP69</accession>
<dbReference type="PANTHER" id="PTHR43685">
    <property type="entry name" value="GLYCOSYLTRANSFERASE"/>
    <property type="match status" value="1"/>
</dbReference>
<sequence>MTLVVIKDSVLPTISIIIAAYNAAAFIDRAIQSALNQSVLPHEIIVVNDASTDHTATVLDAIAAEHSRVKVHHLATNGGPSAARNKGLQVASGEWVAVLDADDAIAETFVATVTEAITTHQPDIVATNFYWFDVARNTHLEKGLNQTENATTVSKYQFVNGARPYSQEADYGLLKPVFRLTLLREHNLQYSTTIRHGEDFMLLAQVLFFDARFVVLNAPLYLYTTRDSGLSQTIPNYPKMAQDTLGLLALPSVKNDQKLIALLKLRAKSLRRLNAQILFNRHIGRRELGTIGHHLLRDGEYRQYAFKYAAKKLLRR</sequence>
<dbReference type="SUPFAM" id="SSF53448">
    <property type="entry name" value="Nucleotide-diphospho-sugar transferases"/>
    <property type="match status" value="1"/>
</dbReference>
<dbReference type="Gene3D" id="3.90.550.10">
    <property type="entry name" value="Spore Coat Polysaccharide Biosynthesis Protein SpsA, Chain A"/>
    <property type="match status" value="1"/>
</dbReference>
<proteinExistence type="predicted"/>
<dbReference type="OrthoDB" id="9802649at2"/>
<dbReference type="AlphaFoldDB" id="A0A346NP69"/>
<dbReference type="CDD" id="cd00761">
    <property type="entry name" value="Glyco_tranf_GTA_type"/>
    <property type="match status" value="1"/>
</dbReference>
<organism evidence="2 3">
    <name type="scientific">Salinimonas sediminis</name>
    <dbReference type="NCBI Taxonomy" id="2303538"/>
    <lineage>
        <taxon>Bacteria</taxon>
        <taxon>Pseudomonadati</taxon>
        <taxon>Pseudomonadota</taxon>
        <taxon>Gammaproteobacteria</taxon>
        <taxon>Alteromonadales</taxon>
        <taxon>Alteromonadaceae</taxon>
        <taxon>Alteromonas/Salinimonas group</taxon>
        <taxon>Salinimonas</taxon>
    </lineage>
</organism>
<keyword evidence="3" id="KW-1185">Reference proteome</keyword>
<evidence type="ECO:0000313" key="3">
    <source>
        <dbReference type="Proteomes" id="UP000262073"/>
    </source>
</evidence>
<gene>
    <name evidence="2" type="ORF">D0Y50_13810</name>
</gene>
<dbReference type="Pfam" id="PF00535">
    <property type="entry name" value="Glycos_transf_2"/>
    <property type="match status" value="1"/>
</dbReference>
<keyword evidence="2" id="KW-0808">Transferase</keyword>
<dbReference type="GO" id="GO:0016740">
    <property type="term" value="F:transferase activity"/>
    <property type="evidence" value="ECO:0007669"/>
    <property type="project" value="UniProtKB-KW"/>
</dbReference>
<dbReference type="InterPro" id="IPR001173">
    <property type="entry name" value="Glyco_trans_2-like"/>
</dbReference>
<dbReference type="InterPro" id="IPR029044">
    <property type="entry name" value="Nucleotide-diphossugar_trans"/>
</dbReference>
<dbReference type="Proteomes" id="UP000262073">
    <property type="component" value="Chromosome"/>
</dbReference>
<dbReference type="EMBL" id="CP031769">
    <property type="protein sequence ID" value="AXR07326.1"/>
    <property type="molecule type" value="Genomic_DNA"/>
</dbReference>
<dbReference type="PANTHER" id="PTHR43685:SF2">
    <property type="entry name" value="GLYCOSYLTRANSFERASE 2-LIKE DOMAIN-CONTAINING PROTEIN"/>
    <property type="match status" value="1"/>
</dbReference>
<evidence type="ECO:0000259" key="1">
    <source>
        <dbReference type="Pfam" id="PF00535"/>
    </source>
</evidence>
<dbReference type="InterPro" id="IPR050834">
    <property type="entry name" value="Glycosyltransf_2"/>
</dbReference>
<evidence type="ECO:0000313" key="2">
    <source>
        <dbReference type="EMBL" id="AXR07326.1"/>
    </source>
</evidence>
<dbReference type="KEGG" id="salm:D0Y50_13810"/>